<feature type="compositionally biased region" description="Basic and acidic residues" evidence="3">
    <location>
        <begin position="303"/>
        <end position="312"/>
    </location>
</feature>
<evidence type="ECO:0000256" key="3">
    <source>
        <dbReference type="SAM" id="MobiDB-lite"/>
    </source>
</evidence>
<evidence type="ECO:0000259" key="4">
    <source>
        <dbReference type="PROSITE" id="PS01031"/>
    </source>
</evidence>
<dbReference type="AlphaFoldDB" id="A0A517QVH6"/>
<evidence type="ECO:0000256" key="2">
    <source>
        <dbReference type="RuleBase" id="RU003616"/>
    </source>
</evidence>
<reference evidence="5 6" key="1">
    <citation type="submission" date="2019-02" db="EMBL/GenBank/DDBJ databases">
        <title>Deep-cultivation of Planctomycetes and their phenomic and genomic characterization uncovers novel biology.</title>
        <authorList>
            <person name="Wiegand S."/>
            <person name="Jogler M."/>
            <person name="Boedeker C."/>
            <person name="Pinto D."/>
            <person name="Vollmers J."/>
            <person name="Rivas-Marin E."/>
            <person name="Kohn T."/>
            <person name="Peeters S.H."/>
            <person name="Heuer A."/>
            <person name="Rast P."/>
            <person name="Oberbeckmann S."/>
            <person name="Bunk B."/>
            <person name="Jeske O."/>
            <person name="Meyerdierks A."/>
            <person name="Storesund J.E."/>
            <person name="Kallscheuer N."/>
            <person name="Luecker S."/>
            <person name="Lage O.M."/>
            <person name="Pohl T."/>
            <person name="Merkel B.J."/>
            <person name="Hornburger P."/>
            <person name="Mueller R.-W."/>
            <person name="Bruemmer F."/>
            <person name="Labrenz M."/>
            <person name="Spormann A.M."/>
            <person name="Op den Camp H."/>
            <person name="Overmann J."/>
            <person name="Amann R."/>
            <person name="Jetten M.S.M."/>
            <person name="Mascher T."/>
            <person name="Medema M.H."/>
            <person name="Devos D.P."/>
            <person name="Kaster A.-K."/>
            <person name="Ovreas L."/>
            <person name="Rohde M."/>
            <person name="Galperin M.Y."/>
            <person name="Jogler C."/>
        </authorList>
    </citation>
    <scope>NUCLEOTIDE SEQUENCE [LARGE SCALE GENOMIC DNA]</scope>
    <source>
        <strain evidence="5 6">Mal48</strain>
    </source>
</reference>
<sequence length="312" mass="35494">MTHSTRWEFRISFSLLACGGVFTQFQRVDFAVLNVKHKAQQSLIEGKSRNLRVKSNPLDLTKIHAQTEKTRTQLCQKDRILKIAGFSLQSPASVLSSYKGIVYVRSMRFRFFAGAAFAIPETRHAVRYFPPTTTHTVGTSTMPIFRWGSALEAFRDLEREVDRWVRGIDIVFENPRFGRPFPSVNLYEIGDEYLITAELPGTEAKDLDLSVANGLVTMKGTRDTLGEISEDRFRRSERLSGTWERTITVPERIDDDNIRAELTDGLLKLYLPKAPSVERKQIHVIGGKSEDEQSTESRSMEVQSEKEGTNDE</sequence>
<dbReference type="PROSITE" id="PS01031">
    <property type="entry name" value="SHSP"/>
    <property type="match status" value="1"/>
</dbReference>
<dbReference type="EMBL" id="CP036267">
    <property type="protein sequence ID" value="QDT35643.1"/>
    <property type="molecule type" value="Genomic_DNA"/>
</dbReference>
<evidence type="ECO:0000256" key="1">
    <source>
        <dbReference type="PROSITE-ProRule" id="PRU00285"/>
    </source>
</evidence>
<dbReference type="CDD" id="cd06464">
    <property type="entry name" value="ACD_sHsps-like"/>
    <property type="match status" value="1"/>
</dbReference>
<feature type="domain" description="SHSP" evidence="4">
    <location>
        <begin position="175"/>
        <end position="288"/>
    </location>
</feature>
<dbReference type="InterPro" id="IPR002068">
    <property type="entry name" value="A-crystallin/Hsp20_dom"/>
</dbReference>
<dbReference type="PANTHER" id="PTHR11527">
    <property type="entry name" value="HEAT-SHOCK PROTEIN 20 FAMILY MEMBER"/>
    <property type="match status" value="1"/>
</dbReference>
<evidence type="ECO:0000313" key="6">
    <source>
        <dbReference type="Proteomes" id="UP000315724"/>
    </source>
</evidence>
<dbReference type="InterPro" id="IPR031107">
    <property type="entry name" value="Small_HSP"/>
</dbReference>
<accession>A0A517QVH6</accession>
<organism evidence="5 6">
    <name type="scientific">Thalassoglobus polymorphus</name>
    <dbReference type="NCBI Taxonomy" id="2527994"/>
    <lineage>
        <taxon>Bacteria</taxon>
        <taxon>Pseudomonadati</taxon>
        <taxon>Planctomycetota</taxon>
        <taxon>Planctomycetia</taxon>
        <taxon>Planctomycetales</taxon>
        <taxon>Planctomycetaceae</taxon>
        <taxon>Thalassoglobus</taxon>
    </lineage>
</organism>
<protein>
    <submittedName>
        <fullName evidence="5">Spore protein SP21</fullName>
    </submittedName>
</protein>
<dbReference type="Pfam" id="PF00011">
    <property type="entry name" value="HSP20"/>
    <property type="match status" value="1"/>
</dbReference>
<evidence type="ECO:0000313" key="5">
    <source>
        <dbReference type="EMBL" id="QDT35643.1"/>
    </source>
</evidence>
<proteinExistence type="inferred from homology"/>
<dbReference type="Proteomes" id="UP000315724">
    <property type="component" value="Chromosome"/>
</dbReference>
<keyword evidence="6" id="KW-1185">Reference proteome</keyword>
<gene>
    <name evidence="5" type="primary">hspA_2</name>
    <name evidence="5" type="ORF">Mal48_49210</name>
</gene>
<dbReference type="SUPFAM" id="SSF49764">
    <property type="entry name" value="HSP20-like chaperones"/>
    <property type="match status" value="1"/>
</dbReference>
<dbReference type="InterPro" id="IPR008978">
    <property type="entry name" value="HSP20-like_chaperone"/>
</dbReference>
<feature type="region of interest" description="Disordered" evidence="3">
    <location>
        <begin position="280"/>
        <end position="312"/>
    </location>
</feature>
<name>A0A517QVH6_9PLAN</name>
<comment type="similarity">
    <text evidence="1 2">Belongs to the small heat shock protein (HSP20) family.</text>
</comment>
<dbReference type="KEGG" id="tpol:Mal48_49210"/>
<dbReference type="Gene3D" id="2.60.40.790">
    <property type="match status" value="1"/>
</dbReference>